<evidence type="ECO:0000256" key="2">
    <source>
        <dbReference type="PROSITE-ProRule" id="PRU00335"/>
    </source>
</evidence>
<dbReference type="Proteomes" id="UP000752647">
    <property type="component" value="Unassembled WGS sequence"/>
</dbReference>
<dbReference type="Pfam" id="PF00440">
    <property type="entry name" value="TetR_N"/>
    <property type="match status" value="1"/>
</dbReference>
<dbReference type="InterPro" id="IPR023772">
    <property type="entry name" value="DNA-bd_HTH_TetR-type_CS"/>
</dbReference>
<organism evidence="4 5">
    <name type="scientific">Leuconostoc gasicomitatum</name>
    <dbReference type="NCBI Taxonomy" id="115778"/>
    <lineage>
        <taxon>Bacteria</taxon>
        <taxon>Bacillati</taxon>
        <taxon>Bacillota</taxon>
        <taxon>Bacilli</taxon>
        <taxon>Lactobacillales</taxon>
        <taxon>Lactobacillaceae</taxon>
        <taxon>Leuconostoc</taxon>
        <taxon>Leuconostoc gelidum group</taxon>
    </lineage>
</organism>
<dbReference type="InterPro" id="IPR001647">
    <property type="entry name" value="HTH_TetR"/>
</dbReference>
<dbReference type="InterPro" id="IPR009057">
    <property type="entry name" value="Homeodomain-like_sf"/>
</dbReference>
<evidence type="ECO:0000259" key="3">
    <source>
        <dbReference type="PROSITE" id="PS50977"/>
    </source>
</evidence>
<evidence type="ECO:0000313" key="5">
    <source>
        <dbReference type="Proteomes" id="UP000752647"/>
    </source>
</evidence>
<dbReference type="EMBL" id="JAHBFI010000018">
    <property type="protein sequence ID" value="MBZ5962908.1"/>
    <property type="molecule type" value="Genomic_DNA"/>
</dbReference>
<sequence>MEKEKISQEKIIKTAEILITQLNSSEITLSQIAQKLGVTHAAIYKHFRNKQELWEAVTTSWFHTTIVNKIVIGDNSMKPIDRLHNMLWTFIDTKRMAYKYNSKMFILNTQYVDNNPYALRKILTSIYQIINKIMNWSDTDFTQAETVLSAFTIFTLPFFKDTWDDPDFQKRFENMWHLVKLGIENDSWHTAKDNN</sequence>
<feature type="domain" description="HTH tetR-type" evidence="3">
    <location>
        <begin position="5"/>
        <end position="65"/>
    </location>
</feature>
<dbReference type="Gene3D" id="1.10.357.10">
    <property type="entry name" value="Tetracycline Repressor, domain 2"/>
    <property type="match status" value="1"/>
</dbReference>
<dbReference type="PANTHER" id="PTHR43479:SF11">
    <property type="entry name" value="ACREF_ENVCD OPERON REPRESSOR-RELATED"/>
    <property type="match status" value="1"/>
</dbReference>
<dbReference type="RefSeq" id="WP_224144252.1">
    <property type="nucleotide sequence ID" value="NZ_CBCPIF010000001.1"/>
</dbReference>
<comment type="caution">
    <text evidence="4">The sequence shown here is derived from an EMBL/GenBank/DDBJ whole genome shotgun (WGS) entry which is preliminary data.</text>
</comment>
<dbReference type="PROSITE" id="PS01081">
    <property type="entry name" value="HTH_TETR_1"/>
    <property type="match status" value="1"/>
</dbReference>
<proteinExistence type="predicted"/>
<keyword evidence="1 2" id="KW-0238">DNA-binding</keyword>
<dbReference type="GO" id="GO:0003677">
    <property type="term" value="F:DNA binding"/>
    <property type="evidence" value="ECO:0007669"/>
    <property type="project" value="UniProtKB-UniRule"/>
</dbReference>
<name>A0A9Q3XTA2_9LACO</name>
<reference evidence="4" key="1">
    <citation type="submission" date="2021-05" db="EMBL/GenBank/DDBJ databases">
        <title>Pangenome of Leuconostoc gelidum warrants species status for Leuconostoc gelidum subsp. gasicomitatum.</title>
        <authorList>
            <person name="Johansson P."/>
            <person name="Sade E."/>
            <person name="Hultman J."/>
            <person name="Auvinen P."/>
            <person name="Bjorkroth J."/>
        </authorList>
    </citation>
    <scope>NUCLEOTIDE SEQUENCE</scope>
    <source>
        <strain evidence="4">A.21.4</strain>
    </source>
</reference>
<accession>A0A9Q3XTA2</accession>
<protein>
    <submittedName>
        <fullName evidence="4">TetR/AcrR family transcriptional regulator</fullName>
    </submittedName>
</protein>
<evidence type="ECO:0000256" key="1">
    <source>
        <dbReference type="ARBA" id="ARBA00023125"/>
    </source>
</evidence>
<dbReference type="AlphaFoldDB" id="A0A9Q3XTA2"/>
<gene>
    <name evidence="4" type="ORF">KIJ12_07105</name>
</gene>
<dbReference type="InterPro" id="IPR050624">
    <property type="entry name" value="HTH-type_Tx_Regulator"/>
</dbReference>
<dbReference type="PANTHER" id="PTHR43479">
    <property type="entry name" value="ACREF/ENVCD OPERON REPRESSOR-RELATED"/>
    <property type="match status" value="1"/>
</dbReference>
<dbReference type="SUPFAM" id="SSF46689">
    <property type="entry name" value="Homeodomain-like"/>
    <property type="match status" value="1"/>
</dbReference>
<dbReference type="PROSITE" id="PS50977">
    <property type="entry name" value="HTH_TETR_2"/>
    <property type="match status" value="1"/>
</dbReference>
<feature type="DNA-binding region" description="H-T-H motif" evidence="2">
    <location>
        <begin position="28"/>
        <end position="47"/>
    </location>
</feature>
<evidence type="ECO:0000313" key="4">
    <source>
        <dbReference type="EMBL" id="MBZ5962908.1"/>
    </source>
</evidence>